<feature type="transmembrane region" description="Helical" evidence="1">
    <location>
        <begin position="30"/>
        <end position="48"/>
    </location>
</feature>
<feature type="transmembrane region" description="Helical" evidence="1">
    <location>
        <begin position="225"/>
        <end position="248"/>
    </location>
</feature>
<protein>
    <recommendedName>
        <fullName evidence="4">DUF2306 domain-containing protein</fullName>
    </recommendedName>
</protein>
<feature type="transmembrane region" description="Helical" evidence="1">
    <location>
        <begin position="164"/>
        <end position="183"/>
    </location>
</feature>
<feature type="transmembrane region" description="Helical" evidence="1">
    <location>
        <begin position="195"/>
        <end position="213"/>
    </location>
</feature>
<organism evidence="2 3">
    <name type="scientific">Sphingomonas chungangi</name>
    <dbReference type="NCBI Taxonomy" id="2683589"/>
    <lineage>
        <taxon>Bacteria</taxon>
        <taxon>Pseudomonadati</taxon>
        <taxon>Pseudomonadota</taxon>
        <taxon>Alphaproteobacteria</taxon>
        <taxon>Sphingomonadales</taxon>
        <taxon>Sphingomonadaceae</taxon>
        <taxon>Sphingomonas</taxon>
    </lineage>
</organism>
<feature type="transmembrane region" description="Helical" evidence="1">
    <location>
        <begin position="63"/>
        <end position="85"/>
    </location>
</feature>
<gene>
    <name evidence="2" type="ORF">HZF05_09450</name>
</gene>
<dbReference type="RefSeq" id="WP_160365818.1">
    <property type="nucleotide sequence ID" value="NZ_JACEIB010000006.1"/>
</dbReference>
<feature type="transmembrane region" description="Helical" evidence="1">
    <location>
        <begin position="133"/>
        <end position="152"/>
    </location>
</feature>
<reference evidence="2 3" key="1">
    <citation type="submission" date="2020-07" db="EMBL/GenBank/DDBJ databases">
        <authorList>
            <person name="Sun Q."/>
        </authorList>
    </citation>
    <scope>NUCLEOTIDE SEQUENCE [LARGE SCALE GENOMIC DNA]</scope>
    <source>
        <strain evidence="2 3">CGMCC 1.13654</strain>
    </source>
</reference>
<keyword evidence="3" id="KW-1185">Reference proteome</keyword>
<name>A0A838L6N8_9SPHN</name>
<dbReference type="EMBL" id="JACEIB010000006">
    <property type="protein sequence ID" value="MBA2934322.1"/>
    <property type="molecule type" value="Genomic_DNA"/>
</dbReference>
<comment type="caution">
    <text evidence="2">The sequence shown here is derived from an EMBL/GenBank/DDBJ whole genome shotgun (WGS) entry which is preliminary data.</text>
</comment>
<keyword evidence="1" id="KW-1133">Transmembrane helix</keyword>
<evidence type="ECO:0000256" key="1">
    <source>
        <dbReference type="SAM" id="Phobius"/>
    </source>
</evidence>
<proteinExistence type="predicted"/>
<evidence type="ECO:0000313" key="3">
    <source>
        <dbReference type="Proteomes" id="UP000570166"/>
    </source>
</evidence>
<accession>A0A838L6N8</accession>
<sequence length="263" mass="29219">MQHVKRSAAKAMGILRTPPGKAFAPARDRGIYVVWIALVWAGMLAGFLPDLARFEAETPAPPLVLHVHAALYFVWLVCVTLQIAFVELRRPALHRRLGWWLVGLSVALVPLGLVSTMVDMARSSAGTPYEPQFLGLEFQSLIVFSILLGLATQMRRDIAAHRRLMILLAICFLDPGTSRAWGFFSPIHPDGMFGWWLRFFWGNAAMLLAMMGWDIRRHGRVHPALLAGGALITAGEVAAVFLEFSPWWHRVAGGLVMAWGWTG</sequence>
<keyword evidence="1" id="KW-0472">Membrane</keyword>
<dbReference type="Proteomes" id="UP000570166">
    <property type="component" value="Unassembled WGS sequence"/>
</dbReference>
<evidence type="ECO:0000313" key="2">
    <source>
        <dbReference type="EMBL" id="MBA2934322.1"/>
    </source>
</evidence>
<dbReference type="AlphaFoldDB" id="A0A838L6N8"/>
<feature type="transmembrane region" description="Helical" evidence="1">
    <location>
        <begin position="97"/>
        <end position="118"/>
    </location>
</feature>
<keyword evidence="1" id="KW-0812">Transmembrane</keyword>
<evidence type="ECO:0008006" key="4">
    <source>
        <dbReference type="Google" id="ProtNLM"/>
    </source>
</evidence>